<proteinExistence type="predicted"/>
<name>A0ABW5NRY9_9FLAO</name>
<comment type="caution">
    <text evidence="3">The sequence shown here is derived from an EMBL/GenBank/DDBJ whole genome shotgun (WGS) entry which is preliminary data.</text>
</comment>
<feature type="compositionally biased region" description="Polar residues" evidence="1">
    <location>
        <begin position="50"/>
        <end position="70"/>
    </location>
</feature>
<feature type="chain" id="PRO_5047187846" evidence="2">
    <location>
        <begin position="19"/>
        <end position="103"/>
    </location>
</feature>
<organism evidence="3 4">
    <name type="scientific">Flavobacterium suzhouense</name>
    <dbReference type="NCBI Taxonomy" id="1529638"/>
    <lineage>
        <taxon>Bacteria</taxon>
        <taxon>Pseudomonadati</taxon>
        <taxon>Bacteroidota</taxon>
        <taxon>Flavobacteriia</taxon>
        <taxon>Flavobacteriales</taxon>
        <taxon>Flavobacteriaceae</taxon>
        <taxon>Flavobacterium</taxon>
    </lineage>
</organism>
<evidence type="ECO:0000256" key="2">
    <source>
        <dbReference type="SAM" id="SignalP"/>
    </source>
</evidence>
<evidence type="ECO:0000313" key="4">
    <source>
        <dbReference type="Proteomes" id="UP001597480"/>
    </source>
</evidence>
<accession>A0ABW5NRY9</accession>
<feature type="compositionally biased region" description="Basic and acidic residues" evidence="1">
    <location>
        <begin position="22"/>
        <end position="37"/>
    </location>
</feature>
<keyword evidence="2" id="KW-0732">Signal</keyword>
<protein>
    <submittedName>
        <fullName evidence="3">Uncharacterized protein</fullName>
    </submittedName>
</protein>
<evidence type="ECO:0000313" key="3">
    <source>
        <dbReference type="EMBL" id="MFD2601170.1"/>
    </source>
</evidence>
<evidence type="ECO:0000256" key="1">
    <source>
        <dbReference type="SAM" id="MobiDB-lite"/>
    </source>
</evidence>
<feature type="compositionally biased region" description="Low complexity" evidence="1">
    <location>
        <begin position="39"/>
        <end position="49"/>
    </location>
</feature>
<dbReference type="RefSeq" id="WP_379819797.1">
    <property type="nucleotide sequence ID" value="NZ_JBHUMD010000005.1"/>
</dbReference>
<feature type="region of interest" description="Disordered" evidence="1">
    <location>
        <begin position="19"/>
        <end position="70"/>
    </location>
</feature>
<sequence length="103" mass="11132">MKNLLTLALLVLGTAAFANTEKNTEPKPAPETHETTGCKKVAAKQAKVQETSAKPATASQKEYRNNGTTKACTTAEKSTFGLTGYFVDFVHRSNVKLVNMLID</sequence>
<reference evidence="4" key="1">
    <citation type="journal article" date="2019" name="Int. J. Syst. Evol. Microbiol.">
        <title>The Global Catalogue of Microorganisms (GCM) 10K type strain sequencing project: providing services to taxonomists for standard genome sequencing and annotation.</title>
        <authorList>
            <consortium name="The Broad Institute Genomics Platform"/>
            <consortium name="The Broad Institute Genome Sequencing Center for Infectious Disease"/>
            <person name="Wu L."/>
            <person name="Ma J."/>
        </authorList>
    </citation>
    <scope>NUCLEOTIDE SEQUENCE [LARGE SCALE GENOMIC DNA]</scope>
    <source>
        <strain evidence="4">KCTC 42107</strain>
    </source>
</reference>
<feature type="signal peptide" evidence="2">
    <location>
        <begin position="1"/>
        <end position="18"/>
    </location>
</feature>
<dbReference type="EMBL" id="JBHUMD010000005">
    <property type="protein sequence ID" value="MFD2601170.1"/>
    <property type="molecule type" value="Genomic_DNA"/>
</dbReference>
<keyword evidence="4" id="KW-1185">Reference proteome</keyword>
<dbReference type="Proteomes" id="UP001597480">
    <property type="component" value="Unassembled WGS sequence"/>
</dbReference>
<gene>
    <name evidence="3" type="ORF">ACFSR3_03805</name>
</gene>